<accession>A0A838CQA2</accession>
<dbReference type="PANTHER" id="PTHR38448">
    <property type="entry name" value="REGULATORY PROTEIN YLBF-RELATED"/>
    <property type="match status" value="1"/>
</dbReference>
<protein>
    <submittedName>
        <fullName evidence="1">YlbF family regulator</fullName>
    </submittedName>
</protein>
<dbReference type="EMBL" id="JACEFG010000001">
    <property type="protein sequence ID" value="MBA2174292.1"/>
    <property type="molecule type" value="Genomic_DNA"/>
</dbReference>
<evidence type="ECO:0000313" key="1">
    <source>
        <dbReference type="EMBL" id="MBA2174292.1"/>
    </source>
</evidence>
<dbReference type="Proteomes" id="UP000571017">
    <property type="component" value="Unassembled WGS sequence"/>
</dbReference>
<dbReference type="PANTHER" id="PTHR38448:SF2">
    <property type="entry name" value="REGULATORY PROTEIN YLBF"/>
    <property type="match status" value="1"/>
</dbReference>
<dbReference type="Gene3D" id="1.20.1500.10">
    <property type="entry name" value="YheA/YmcA-like"/>
    <property type="match status" value="1"/>
</dbReference>
<evidence type="ECO:0000313" key="2">
    <source>
        <dbReference type="Proteomes" id="UP000571017"/>
    </source>
</evidence>
<keyword evidence="2" id="KW-1185">Reference proteome</keyword>
<organism evidence="1 2">
    <name type="scientific">Halobacillus locisalis</name>
    <dbReference type="NCBI Taxonomy" id="220753"/>
    <lineage>
        <taxon>Bacteria</taxon>
        <taxon>Bacillati</taxon>
        <taxon>Bacillota</taxon>
        <taxon>Bacilli</taxon>
        <taxon>Bacillales</taxon>
        <taxon>Bacillaceae</taxon>
        <taxon>Halobacillus</taxon>
    </lineage>
</organism>
<dbReference type="Pfam" id="PF06133">
    <property type="entry name" value="Com_YlbF"/>
    <property type="match status" value="1"/>
</dbReference>
<proteinExistence type="predicted"/>
<gene>
    <name evidence="1" type="ORF">H0266_05170</name>
</gene>
<dbReference type="RefSeq" id="WP_181471298.1">
    <property type="nucleotide sequence ID" value="NZ_JACEFG010000001.1"/>
</dbReference>
<reference evidence="1 2" key="1">
    <citation type="journal article" date="2004" name="Extremophiles">
        <title>Halobacillus locisalis sp. nov., a halophilic bacterium isolated from a marine solar saltern of the Yellow Sea in Korea.</title>
        <authorList>
            <person name="Yoon J.H."/>
            <person name="Kang K.H."/>
            <person name="Oh T.K."/>
            <person name="Park Y.H."/>
        </authorList>
    </citation>
    <scope>NUCLEOTIDE SEQUENCE [LARGE SCALE GENOMIC DNA]</scope>
    <source>
        <strain evidence="1 2">KCTC 3788</strain>
    </source>
</reference>
<comment type="caution">
    <text evidence="1">The sequence shown here is derived from an EMBL/GenBank/DDBJ whole genome shotgun (WGS) entry which is preliminary data.</text>
</comment>
<dbReference type="AlphaFoldDB" id="A0A838CQA2"/>
<sequence length="147" mass="16480">MLATMEIVDLLDHSEAIGDMVMNSETMQEYNQAKFALENDKEAQRLIKQFADMKEHYEDVQRFGRYHPDYNTIMKKVRAVKREMDMHEKVATFKKAEREVQKLLDEISQSVAFSVSDQIKVPKNGMALTDSGCSGGCGSGGSCGCAS</sequence>
<dbReference type="SUPFAM" id="SSF158622">
    <property type="entry name" value="YheA/YmcA-like"/>
    <property type="match status" value="1"/>
</dbReference>
<dbReference type="InterPro" id="IPR010368">
    <property type="entry name" value="Com_YlbF"/>
</dbReference>
<dbReference type="InterPro" id="IPR052767">
    <property type="entry name" value="Bact_com_dev_regulator"/>
</dbReference>
<dbReference type="InterPro" id="IPR023378">
    <property type="entry name" value="YheA/YmcA-like_dom_sf"/>
</dbReference>
<name>A0A838CQA2_9BACI</name>